<protein>
    <recommendedName>
        <fullName evidence="4">FZ domain-containing protein</fullName>
    </recommendedName>
</protein>
<sequence>ISLCFLSLFILLLDSSCTLVLRDKVLSINLTSDVFNMNGTLHINASDPPCLPTPSDWPICSGKQPKFLTLPNFFNHTSVEEVGAFLKEWAWLTRVGCHHGTEWFLCLLLAPGCPSPLAPLRLPCRSFCHVLRDSCWASLENGRLPVECRLLPERAISAFPHTASVQLANNPSATLVTSYSCMPVMHFCPRLFPCHHISRFLISCCGILCGFRGEWCVSILEGKQLGHLWLGGRAKDGIYDIDRGWENGPLRRKSVAIVRSVWEKGQRCRSR</sequence>
<comment type="caution">
    <text evidence="2">Lacks conserved residue(s) required for the propagation of feature annotation.</text>
</comment>
<evidence type="ECO:0000259" key="4">
    <source>
        <dbReference type="PROSITE" id="PS50038"/>
    </source>
</evidence>
<evidence type="ECO:0000256" key="1">
    <source>
        <dbReference type="ARBA" id="ARBA00023157"/>
    </source>
</evidence>
<dbReference type="InterPro" id="IPR020067">
    <property type="entry name" value="Frizzled_dom"/>
</dbReference>
<dbReference type="GeneTree" id="ENSGT00940000172455"/>
<dbReference type="PROSITE" id="PS50038">
    <property type="entry name" value="FZ"/>
    <property type="match status" value="1"/>
</dbReference>
<feature type="disulfide bond" evidence="2">
    <location>
        <begin position="60"/>
        <end position="106"/>
    </location>
</feature>
<dbReference type="SUPFAM" id="SSF63501">
    <property type="entry name" value="Frizzled cysteine-rich domain"/>
    <property type="match status" value="1"/>
</dbReference>
<feature type="disulfide bond" evidence="2">
    <location>
        <begin position="97"/>
        <end position="135"/>
    </location>
</feature>
<dbReference type="Ensembl" id="ENSSDUT00000017876.1">
    <property type="protein sequence ID" value="ENSSDUP00000017553.1"/>
    <property type="gene ID" value="ENSSDUG00000012835.1"/>
</dbReference>
<organism evidence="5 6">
    <name type="scientific">Seriola dumerili</name>
    <name type="common">Greater amberjack</name>
    <name type="synonym">Caranx dumerili</name>
    <dbReference type="NCBI Taxonomy" id="41447"/>
    <lineage>
        <taxon>Eukaryota</taxon>
        <taxon>Metazoa</taxon>
        <taxon>Chordata</taxon>
        <taxon>Craniata</taxon>
        <taxon>Vertebrata</taxon>
        <taxon>Euteleostomi</taxon>
        <taxon>Actinopterygii</taxon>
        <taxon>Neopterygii</taxon>
        <taxon>Teleostei</taxon>
        <taxon>Neoteleostei</taxon>
        <taxon>Acanthomorphata</taxon>
        <taxon>Carangaria</taxon>
        <taxon>Carangiformes</taxon>
        <taxon>Carangidae</taxon>
        <taxon>Seriola</taxon>
    </lineage>
</organism>
<evidence type="ECO:0000256" key="3">
    <source>
        <dbReference type="SAM" id="SignalP"/>
    </source>
</evidence>
<dbReference type="Proteomes" id="UP000261420">
    <property type="component" value="Unplaced"/>
</dbReference>
<evidence type="ECO:0000313" key="5">
    <source>
        <dbReference type="Ensembl" id="ENSSDUP00000017553.1"/>
    </source>
</evidence>
<evidence type="ECO:0000313" key="6">
    <source>
        <dbReference type="Proteomes" id="UP000261420"/>
    </source>
</evidence>
<keyword evidence="3" id="KW-0732">Signal</keyword>
<accession>A0A3B4UH65</accession>
<dbReference type="Gene3D" id="1.10.2000.10">
    <property type="entry name" value="Frizzled cysteine-rich domain"/>
    <property type="match status" value="1"/>
</dbReference>
<feature type="chain" id="PRO_5017394389" description="FZ domain-containing protein" evidence="3">
    <location>
        <begin position="19"/>
        <end position="271"/>
    </location>
</feature>
<reference evidence="5" key="2">
    <citation type="submission" date="2025-09" db="UniProtKB">
        <authorList>
            <consortium name="Ensembl"/>
        </authorList>
    </citation>
    <scope>IDENTIFICATION</scope>
</reference>
<keyword evidence="6" id="KW-1185">Reference proteome</keyword>
<dbReference type="SMART" id="SM00063">
    <property type="entry name" value="FRI"/>
    <property type="match status" value="1"/>
</dbReference>
<proteinExistence type="predicted"/>
<feature type="domain" description="FZ" evidence="4">
    <location>
        <begin position="45"/>
        <end position="184"/>
    </location>
</feature>
<name>A0A3B4UH65_SERDU</name>
<dbReference type="AlphaFoldDB" id="A0A3B4UH65"/>
<dbReference type="Pfam" id="PF01392">
    <property type="entry name" value="Fz"/>
    <property type="match status" value="1"/>
</dbReference>
<keyword evidence="1 2" id="KW-1015">Disulfide bond</keyword>
<reference evidence="5" key="1">
    <citation type="submission" date="2025-08" db="UniProtKB">
        <authorList>
            <consortium name="Ensembl"/>
        </authorList>
    </citation>
    <scope>IDENTIFICATION</scope>
</reference>
<dbReference type="InterPro" id="IPR036790">
    <property type="entry name" value="Frizzled_dom_sf"/>
</dbReference>
<feature type="signal peptide" evidence="3">
    <location>
        <begin position="1"/>
        <end position="18"/>
    </location>
</feature>
<evidence type="ECO:0000256" key="2">
    <source>
        <dbReference type="PROSITE-ProRule" id="PRU00090"/>
    </source>
</evidence>